<dbReference type="AlphaFoldDB" id="A0A1M4Z943"/>
<evidence type="ECO:0000313" key="2">
    <source>
        <dbReference type="Proteomes" id="UP000184245"/>
    </source>
</evidence>
<evidence type="ECO:0000313" key="1">
    <source>
        <dbReference type="EMBL" id="SHF14524.1"/>
    </source>
</evidence>
<dbReference type="STRING" id="1122155.SAMN02745158_02673"/>
<gene>
    <name evidence="1" type="ORF">SAMN02745158_02673</name>
</gene>
<sequence length="47" mass="4975">MATALIGILIFGYAAFVIRRKIKDAKNGKFCSCSCEGCCKGCGKAVK</sequence>
<accession>A0A1M4Z943</accession>
<dbReference type="EMBL" id="FQVI01000014">
    <property type="protein sequence ID" value="SHF14524.1"/>
    <property type="molecule type" value="Genomic_DNA"/>
</dbReference>
<dbReference type="Pfam" id="PF12669">
    <property type="entry name" value="FeoB_associated"/>
    <property type="match status" value="1"/>
</dbReference>
<dbReference type="RefSeq" id="WP_084067935.1">
    <property type="nucleotide sequence ID" value="NZ_FQVI01000014.1"/>
</dbReference>
<name>A0A1M4Z943_9CLOT</name>
<keyword evidence="2" id="KW-1185">Reference proteome</keyword>
<dbReference type="Proteomes" id="UP000184245">
    <property type="component" value="Unassembled WGS sequence"/>
</dbReference>
<proteinExistence type="predicted"/>
<protein>
    <submittedName>
        <fullName evidence="1">Virus attachment protein p12 family protein</fullName>
    </submittedName>
</protein>
<reference evidence="1 2" key="1">
    <citation type="submission" date="2016-11" db="EMBL/GenBank/DDBJ databases">
        <authorList>
            <person name="Jaros S."/>
            <person name="Januszkiewicz K."/>
            <person name="Wedrychowicz H."/>
        </authorList>
    </citation>
    <scope>NUCLEOTIDE SEQUENCE [LARGE SCALE GENOMIC DNA]</scope>
    <source>
        <strain evidence="1 2">DSM 17459</strain>
    </source>
</reference>
<organism evidence="1 2">
    <name type="scientific">Lactonifactor longoviformis DSM 17459</name>
    <dbReference type="NCBI Taxonomy" id="1122155"/>
    <lineage>
        <taxon>Bacteria</taxon>
        <taxon>Bacillati</taxon>
        <taxon>Bacillota</taxon>
        <taxon>Clostridia</taxon>
        <taxon>Eubacteriales</taxon>
        <taxon>Clostridiaceae</taxon>
        <taxon>Lactonifactor</taxon>
    </lineage>
</organism>